<comment type="subcellular location">
    <subcellularLocation>
        <location evidence="1">Virion</location>
    </subcellularLocation>
</comment>
<keyword evidence="5" id="KW-0946">Virion</keyword>
<protein>
    <submittedName>
        <fullName evidence="6">Major capsid protein</fullName>
    </submittedName>
</protein>
<evidence type="ECO:0000256" key="3">
    <source>
        <dbReference type="ARBA" id="ARBA00022431"/>
    </source>
</evidence>
<reference evidence="6" key="1">
    <citation type="submission" date="2013-09" db="EMBL/GenBank/DDBJ databases">
        <authorList>
            <person name="Hopkins M.S."/>
            <person name="Breitbart M."/>
        </authorList>
    </citation>
    <scope>NUCLEOTIDE SEQUENCE</scope>
</reference>
<dbReference type="InterPro" id="IPR037002">
    <property type="entry name" value="Microviridae_protein_F_sf"/>
</dbReference>
<evidence type="ECO:0000313" key="6">
    <source>
        <dbReference type="EMBL" id="AHN52898.1"/>
    </source>
</evidence>
<dbReference type="SUPFAM" id="SSF88645">
    <property type="entry name" value="ssDNA viruses"/>
    <property type="match status" value="1"/>
</dbReference>
<feature type="non-terminal residue" evidence="6">
    <location>
        <position position="1"/>
    </location>
</feature>
<reference evidence="6" key="2">
    <citation type="journal article" date="2014" name="ISME J.">
        <title>Diversity of environmental single-stranded DNA phages revealed by PCR amplification of the partial major capsid protein.</title>
        <authorList>
            <person name="Hopkins M."/>
            <person name="Kailasan S."/>
            <person name="Cohen A."/>
            <person name="Roux S."/>
            <person name="Tucker K.P."/>
            <person name="Shevenell A."/>
            <person name="Agbandje-McKenna M."/>
            <person name="Breitbart M."/>
        </authorList>
    </citation>
    <scope>NUCLEOTIDE SEQUENCE</scope>
</reference>
<evidence type="ECO:0000256" key="2">
    <source>
        <dbReference type="ARBA" id="ARBA00009963"/>
    </source>
</evidence>
<feature type="non-terminal residue" evidence="6">
    <location>
        <position position="232"/>
    </location>
</feature>
<dbReference type="InterPro" id="IPR016184">
    <property type="entry name" value="Capsid/spike_ssDNA_virus"/>
</dbReference>
<keyword evidence="4" id="KW-0167">Capsid protein</keyword>
<dbReference type="Pfam" id="PF02305">
    <property type="entry name" value="Phage_F"/>
    <property type="match status" value="1"/>
</dbReference>
<keyword evidence="3" id="KW-1140">T=1 icosahedral capsid protein</keyword>
<comment type="similarity">
    <text evidence="2">Belongs to the microviridae F protein family.</text>
</comment>
<evidence type="ECO:0000256" key="5">
    <source>
        <dbReference type="ARBA" id="ARBA00022844"/>
    </source>
</evidence>
<accession>X2J3Q5</accession>
<dbReference type="GO" id="GO:0005198">
    <property type="term" value="F:structural molecule activity"/>
    <property type="evidence" value="ECO:0007669"/>
    <property type="project" value="InterPro"/>
</dbReference>
<dbReference type="Gene3D" id="2.60.169.10">
    <property type="entry name" value="Microviridae F protein"/>
    <property type="match status" value="1"/>
</dbReference>
<sequence>PGPQKGDAISLPLTGDAPVHGIGKINTVFSATDATVYETGNAPNTTLYEDQALISPTDVNGQFSVQEDPDNGGWPNIKADLSGVTAATVNQLREAFALQKLSERDARGGTRYNEIINSHFNVSSPMDAVLQRPVYLGGSSVPVNVSQVAQTSETLTGTPQGNLTAFGTVSSNSGFVKSFHEHCIVIGIASVRADLTYQLGIPKMFSRLTRFDFYWPALSHIGEQAILNKEIF</sequence>
<proteinExistence type="inferred from homology"/>
<dbReference type="GO" id="GO:0039615">
    <property type="term" value="C:T=1 icosahedral viral capsid"/>
    <property type="evidence" value="ECO:0007669"/>
    <property type="project" value="UniProtKB-KW"/>
</dbReference>
<name>X2J3Q5_9VIRU</name>
<organism evidence="6">
    <name type="scientific">Gokushovirinae environmental samples</name>
    <dbReference type="NCBI Taxonomy" id="1478972"/>
    <lineage>
        <taxon>Viruses</taxon>
        <taxon>Monodnaviria</taxon>
        <taxon>Sangervirae</taxon>
        <taxon>Phixviricota</taxon>
        <taxon>Malgrandaviricetes</taxon>
        <taxon>Petitvirales</taxon>
        <taxon>Microviridae</taxon>
        <taxon>environmental samples</taxon>
    </lineage>
</organism>
<evidence type="ECO:0000256" key="4">
    <source>
        <dbReference type="ARBA" id="ARBA00022561"/>
    </source>
</evidence>
<dbReference type="InterPro" id="IPR003514">
    <property type="entry name" value="Microviridae_protein_F"/>
</dbReference>
<dbReference type="EMBL" id="KF689498">
    <property type="protein sequence ID" value="AHN52898.1"/>
    <property type="molecule type" value="Genomic_DNA"/>
</dbReference>
<evidence type="ECO:0000256" key="1">
    <source>
        <dbReference type="ARBA" id="ARBA00004328"/>
    </source>
</evidence>